<name>A0A382WXE7_9ZZZZ</name>
<evidence type="ECO:0008006" key="2">
    <source>
        <dbReference type="Google" id="ProtNLM"/>
    </source>
</evidence>
<dbReference type="InterPro" id="IPR029063">
    <property type="entry name" value="SAM-dependent_MTases_sf"/>
</dbReference>
<dbReference type="Gene3D" id="3.40.50.150">
    <property type="entry name" value="Vaccinia Virus protein VP39"/>
    <property type="match status" value="1"/>
</dbReference>
<dbReference type="AlphaFoldDB" id="A0A382WXE7"/>
<protein>
    <recommendedName>
        <fullName evidence="2">DNA methylase adenine-specific domain-containing protein</fullName>
    </recommendedName>
</protein>
<dbReference type="EMBL" id="UINC01162972">
    <property type="protein sequence ID" value="SVD63015.1"/>
    <property type="molecule type" value="Genomic_DNA"/>
</dbReference>
<feature type="non-terminal residue" evidence="1">
    <location>
        <position position="241"/>
    </location>
</feature>
<dbReference type="SUPFAM" id="SSF53335">
    <property type="entry name" value="S-adenosyl-L-methionine-dependent methyltransferases"/>
    <property type="match status" value="1"/>
</dbReference>
<proteinExistence type="predicted"/>
<sequence length="241" mass="25597">MVAAYTDMAWLFLVAGLDLLADDGRMVLVQPQSVLAARDAGPVRDLLVTEASLVGLWWDQSGVFAGHVEVCAPVVRRTPGGRHGAVQVLVDREVVRSGTAVPPEVGETWGTVVAEGLGIPQVPTSDHGLAVGRVGDLAGITAGFRQHFYGLVAGVAERTGPDDSRPPMVTTASVDPLCLRWAQRPCRFDGRRWRAPVVDLAAVAAAQPEVGQWFADRQRPKLLVASQTSVVEVVVDPVGSL</sequence>
<evidence type="ECO:0000313" key="1">
    <source>
        <dbReference type="EMBL" id="SVD63015.1"/>
    </source>
</evidence>
<reference evidence="1" key="1">
    <citation type="submission" date="2018-05" db="EMBL/GenBank/DDBJ databases">
        <authorList>
            <person name="Lanie J.A."/>
            <person name="Ng W.-L."/>
            <person name="Kazmierczak K.M."/>
            <person name="Andrzejewski T.M."/>
            <person name="Davidsen T.M."/>
            <person name="Wayne K.J."/>
            <person name="Tettelin H."/>
            <person name="Glass J.I."/>
            <person name="Rusch D."/>
            <person name="Podicherti R."/>
            <person name="Tsui H.-C.T."/>
            <person name="Winkler M.E."/>
        </authorList>
    </citation>
    <scope>NUCLEOTIDE SEQUENCE</scope>
</reference>
<organism evidence="1">
    <name type="scientific">marine metagenome</name>
    <dbReference type="NCBI Taxonomy" id="408172"/>
    <lineage>
        <taxon>unclassified sequences</taxon>
        <taxon>metagenomes</taxon>
        <taxon>ecological metagenomes</taxon>
    </lineage>
</organism>
<gene>
    <name evidence="1" type="ORF">METZ01_LOCUS415869</name>
</gene>
<accession>A0A382WXE7</accession>